<keyword evidence="11" id="KW-1185">Reference proteome</keyword>
<dbReference type="NCBIfam" id="TIGR01573">
    <property type="entry name" value="cas2"/>
    <property type="match status" value="1"/>
</dbReference>
<keyword evidence="6 9" id="KW-0378">Hydrolase</keyword>
<evidence type="ECO:0000256" key="7">
    <source>
        <dbReference type="ARBA" id="ARBA00022842"/>
    </source>
</evidence>
<evidence type="ECO:0000313" key="11">
    <source>
        <dbReference type="Proteomes" id="UP001321445"/>
    </source>
</evidence>
<dbReference type="SUPFAM" id="SSF143430">
    <property type="entry name" value="TTP0101/SSO1404-like"/>
    <property type="match status" value="1"/>
</dbReference>
<comment type="similarity">
    <text evidence="2 9">Belongs to the CRISPR-associated endoribonuclease Cas2 protein family.</text>
</comment>
<proteinExistence type="inferred from homology"/>
<evidence type="ECO:0000256" key="5">
    <source>
        <dbReference type="ARBA" id="ARBA00022759"/>
    </source>
</evidence>
<comment type="function">
    <text evidence="9">CRISPR (clustered regularly interspaced short palindromic repeat), is an adaptive immune system that provides protection against mobile genetic elements (viruses, transposable elements and conjugative plasmids). CRISPR clusters contain sequences complementary to antecedent mobile elements and target invading nucleic acids. CRISPR clusters are transcribed and processed into CRISPR RNA (crRNA). Functions as a ssRNA-specific endoribonuclease. Involved in the integration of spacer DNA into the CRISPR cassette.</text>
</comment>
<dbReference type="InterPro" id="IPR021127">
    <property type="entry name" value="CRISPR_associated_Cas2"/>
</dbReference>
<keyword evidence="4 9" id="KW-0479">Metal-binding</keyword>
<accession>A0ABM8FI60</accession>
<gene>
    <name evidence="9" type="primary">cas2</name>
    <name evidence="10" type="ORF">HCR_02810</name>
</gene>
<dbReference type="Pfam" id="PF09827">
    <property type="entry name" value="CRISPR_Cas2"/>
    <property type="match status" value="1"/>
</dbReference>
<dbReference type="EC" id="3.1.-.-" evidence="9"/>
<dbReference type="Proteomes" id="UP001321445">
    <property type="component" value="Chromosome"/>
</dbReference>
<dbReference type="EMBL" id="AP027370">
    <property type="protein sequence ID" value="BDY11969.1"/>
    <property type="molecule type" value="Genomic_DNA"/>
</dbReference>
<dbReference type="HAMAP" id="MF_01471">
    <property type="entry name" value="Cas2"/>
    <property type="match status" value="1"/>
</dbReference>
<evidence type="ECO:0000313" key="10">
    <source>
        <dbReference type="EMBL" id="BDY11969.1"/>
    </source>
</evidence>
<reference evidence="10 11" key="1">
    <citation type="submission" date="2023-03" db="EMBL/GenBank/DDBJ databases">
        <title>Description of Hydrogenimonas sp. ISO32.</title>
        <authorList>
            <person name="Mino S."/>
            <person name="Fukazawa S."/>
            <person name="Sawabe T."/>
        </authorList>
    </citation>
    <scope>NUCLEOTIDE SEQUENCE [LARGE SCALE GENOMIC DNA]</scope>
    <source>
        <strain evidence="10 11">ISO32</strain>
    </source>
</reference>
<name>A0ABM8FI60_9BACT</name>
<comment type="cofactor">
    <cofactor evidence="1 9">
        <name>Mg(2+)</name>
        <dbReference type="ChEBI" id="CHEBI:18420"/>
    </cofactor>
</comment>
<dbReference type="RefSeq" id="WP_286337183.1">
    <property type="nucleotide sequence ID" value="NZ_AP027370.1"/>
</dbReference>
<evidence type="ECO:0000256" key="2">
    <source>
        <dbReference type="ARBA" id="ARBA00009959"/>
    </source>
</evidence>
<comment type="subunit">
    <text evidence="9">Homodimer, forms a heterotetramer with a Cas1 homodimer.</text>
</comment>
<evidence type="ECO:0000256" key="9">
    <source>
        <dbReference type="HAMAP-Rule" id="MF_01471"/>
    </source>
</evidence>
<dbReference type="PANTHER" id="PTHR34405">
    <property type="entry name" value="CRISPR-ASSOCIATED ENDORIBONUCLEASE CAS2"/>
    <property type="match status" value="1"/>
</dbReference>
<dbReference type="InterPro" id="IPR019199">
    <property type="entry name" value="Virulence_VapD/CRISPR_Cas2"/>
</dbReference>
<dbReference type="Gene3D" id="3.30.70.240">
    <property type="match status" value="1"/>
</dbReference>
<organism evidence="10 11">
    <name type="scientific">Hydrogenimonas cancrithermarum</name>
    <dbReference type="NCBI Taxonomy" id="2993563"/>
    <lineage>
        <taxon>Bacteria</taxon>
        <taxon>Pseudomonadati</taxon>
        <taxon>Campylobacterota</taxon>
        <taxon>Epsilonproteobacteria</taxon>
        <taxon>Campylobacterales</taxon>
        <taxon>Hydrogenimonadaceae</taxon>
        <taxon>Hydrogenimonas</taxon>
    </lineage>
</organism>
<keyword evidence="5 9" id="KW-0255">Endonuclease</keyword>
<dbReference type="PANTHER" id="PTHR34405:SF3">
    <property type="entry name" value="CRISPR-ASSOCIATED ENDORIBONUCLEASE CAS2 3"/>
    <property type="match status" value="1"/>
</dbReference>
<evidence type="ECO:0000256" key="3">
    <source>
        <dbReference type="ARBA" id="ARBA00022722"/>
    </source>
</evidence>
<sequence length="92" mass="10426">MSTHTADYVISYDISDSKRLGRLARRLEKLAIRIQYSVFYAPSVTQDGLFDIMETINDIIEPEEDDVRIYTVVDVGKTLGQAIKLDEATLLT</sequence>
<keyword evidence="7 9" id="KW-0460">Magnesium</keyword>
<evidence type="ECO:0000256" key="1">
    <source>
        <dbReference type="ARBA" id="ARBA00001946"/>
    </source>
</evidence>
<evidence type="ECO:0000256" key="4">
    <source>
        <dbReference type="ARBA" id="ARBA00022723"/>
    </source>
</evidence>
<evidence type="ECO:0000256" key="8">
    <source>
        <dbReference type="ARBA" id="ARBA00023118"/>
    </source>
</evidence>
<protein>
    <recommendedName>
        <fullName evidence="9">CRISPR-associated endoribonuclease Cas2</fullName>
        <ecNumber evidence="9">3.1.-.-</ecNumber>
    </recommendedName>
</protein>
<keyword evidence="8 9" id="KW-0051">Antiviral defense</keyword>
<dbReference type="CDD" id="cd09725">
    <property type="entry name" value="Cas2_I_II_III"/>
    <property type="match status" value="1"/>
</dbReference>
<evidence type="ECO:0000256" key="6">
    <source>
        <dbReference type="ARBA" id="ARBA00022801"/>
    </source>
</evidence>
<keyword evidence="3 9" id="KW-0540">Nuclease</keyword>
<feature type="binding site" evidence="9">
    <location>
        <position position="13"/>
    </location>
    <ligand>
        <name>Mg(2+)</name>
        <dbReference type="ChEBI" id="CHEBI:18420"/>
        <note>catalytic</note>
    </ligand>
</feature>